<dbReference type="Pfam" id="PF01061">
    <property type="entry name" value="ABC2_membrane"/>
    <property type="match status" value="2"/>
</dbReference>
<keyword evidence="2" id="KW-0813">Transport</keyword>
<keyword evidence="4" id="KW-0677">Repeat</keyword>
<dbReference type="Gene3D" id="3.40.50.300">
    <property type="entry name" value="P-loop containing nucleotide triphosphate hydrolases"/>
    <property type="match status" value="2"/>
</dbReference>
<feature type="transmembrane region" description="Helical" evidence="10">
    <location>
        <begin position="1424"/>
        <end position="1442"/>
    </location>
</feature>
<evidence type="ECO:0000256" key="9">
    <source>
        <dbReference type="SAM" id="MobiDB-lite"/>
    </source>
</evidence>
<dbReference type="InterPro" id="IPR003593">
    <property type="entry name" value="AAA+_ATPase"/>
</dbReference>
<feature type="transmembrane region" description="Helical" evidence="10">
    <location>
        <begin position="691"/>
        <end position="719"/>
    </location>
</feature>
<dbReference type="PROSITE" id="PS50893">
    <property type="entry name" value="ABC_TRANSPORTER_2"/>
    <property type="match status" value="2"/>
</dbReference>
<dbReference type="InterPro" id="IPR034003">
    <property type="entry name" value="ABCG_PDR_2"/>
</dbReference>
<dbReference type="InterPro" id="IPR013525">
    <property type="entry name" value="ABC2_TM"/>
</dbReference>
<evidence type="ECO:0000259" key="11">
    <source>
        <dbReference type="PROSITE" id="PS50893"/>
    </source>
</evidence>
<evidence type="ECO:0000256" key="8">
    <source>
        <dbReference type="ARBA" id="ARBA00023136"/>
    </source>
</evidence>
<evidence type="ECO:0000256" key="5">
    <source>
        <dbReference type="ARBA" id="ARBA00022741"/>
    </source>
</evidence>
<feature type="transmembrane region" description="Helical" evidence="10">
    <location>
        <begin position="1499"/>
        <end position="1522"/>
    </location>
</feature>
<reference evidence="12" key="1">
    <citation type="submission" date="2014-05" db="EMBL/GenBank/DDBJ databases">
        <title>The transcriptome of the halophilic microalga Tetraselmis sp. GSL018 isolated from the Great Salt Lake, Utah.</title>
        <authorList>
            <person name="Jinkerson R.E."/>
            <person name="D'Adamo S."/>
            <person name="Posewitz M.C."/>
        </authorList>
    </citation>
    <scope>NUCLEOTIDE SEQUENCE</scope>
    <source>
        <strain evidence="12">GSL018</strain>
    </source>
</reference>
<feature type="transmembrane region" description="Helical" evidence="10">
    <location>
        <begin position="1304"/>
        <end position="1328"/>
    </location>
</feature>
<feature type="transmembrane region" description="Helical" evidence="10">
    <location>
        <begin position="758"/>
        <end position="781"/>
    </location>
</feature>
<keyword evidence="5" id="KW-0547">Nucleotide-binding</keyword>
<dbReference type="FunFam" id="3.40.50.300:FF:000532">
    <property type="entry name" value="ABC transporter G family member 34"/>
    <property type="match status" value="1"/>
</dbReference>
<evidence type="ECO:0000256" key="3">
    <source>
        <dbReference type="ARBA" id="ARBA00022692"/>
    </source>
</evidence>
<name>A0A061QUM3_9CHLO</name>
<evidence type="ECO:0000256" key="10">
    <source>
        <dbReference type="SAM" id="Phobius"/>
    </source>
</evidence>
<protein>
    <submittedName>
        <fullName evidence="12">Atp-binding cassette transporter</fullName>
    </submittedName>
</protein>
<dbReference type="SMART" id="SM00382">
    <property type="entry name" value="AAA"/>
    <property type="match status" value="2"/>
</dbReference>
<feature type="transmembrane region" description="Helical" evidence="10">
    <location>
        <begin position="1349"/>
        <end position="1371"/>
    </location>
</feature>
<dbReference type="GO" id="GO:0016020">
    <property type="term" value="C:membrane"/>
    <property type="evidence" value="ECO:0007669"/>
    <property type="project" value="UniProtKB-SubCell"/>
</dbReference>
<dbReference type="PANTHER" id="PTHR19241">
    <property type="entry name" value="ATP-BINDING CASSETTE TRANSPORTER"/>
    <property type="match status" value="1"/>
</dbReference>
<feature type="transmembrane region" description="Helical" evidence="10">
    <location>
        <begin position="1266"/>
        <end position="1284"/>
    </location>
</feature>
<dbReference type="EMBL" id="GBEZ01022464">
    <property type="protein sequence ID" value="JAC64377.1"/>
    <property type="molecule type" value="Transcribed_RNA"/>
</dbReference>
<feature type="domain" description="ABC transporter" evidence="11">
    <location>
        <begin position="211"/>
        <end position="514"/>
    </location>
</feature>
<accession>A0A061QUM3</accession>
<feature type="transmembrane region" description="Helical" evidence="10">
    <location>
        <begin position="788"/>
        <end position="807"/>
    </location>
</feature>
<feature type="transmembrane region" description="Helical" evidence="10">
    <location>
        <begin position="731"/>
        <end position="752"/>
    </location>
</feature>
<evidence type="ECO:0000256" key="7">
    <source>
        <dbReference type="ARBA" id="ARBA00022989"/>
    </source>
</evidence>
<feature type="transmembrane region" description="Helical" evidence="10">
    <location>
        <begin position="650"/>
        <end position="671"/>
    </location>
</feature>
<feature type="domain" description="ABC transporter" evidence="11">
    <location>
        <begin position="929"/>
        <end position="1171"/>
    </location>
</feature>
<feature type="region of interest" description="Disordered" evidence="9">
    <location>
        <begin position="1"/>
        <end position="66"/>
    </location>
</feature>
<feature type="transmembrane region" description="Helical" evidence="10">
    <location>
        <begin position="1383"/>
        <end position="1404"/>
    </location>
</feature>
<dbReference type="Pfam" id="PF00005">
    <property type="entry name" value="ABC_tran"/>
    <property type="match status" value="2"/>
</dbReference>
<dbReference type="InterPro" id="IPR027417">
    <property type="entry name" value="P-loop_NTPase"/>
</dbReference>
<dbReference type="GO" id="GO:0071944">
    <property type="term" value="C:cell periphery"/>
    <property type="evidence" value="ECO:0007669"/>
    <property type="project" value="UniProtKB-ARBA"/>
</dbReference>
<evidence type="ECO:0000256" key="2">
    <source>
        <dbReference type="ARBA" id="ARBA00022448"/>
    </source>
</evidence>
<organism evidence="12">
    <name type="scientific">Tetraselmis sp. GSL018</name>
    <dbReference type="NCBI Taxonomy" id="582737"/>
    <lineage>
        <taxon>Eukaryota</taxon>
        <taxon>Viridiplantae</taxon>
        <taxon>Chlorophyta</taxon>
        <taxon>core chlorophytes</taxon>
        <taxon>Chlorodendrophyceae</taxon>
        <taxon>Chlorodendrales</taxon>
        <taxon>Chlorodendraceae</taxon>
        <taxon>Tetraselmis</taxon>
    </lineage>
</organism>
<feature type="transmembrane region" description="Helical" evidence="10">
    <location>
        <begin position="619"/>
        <end position="638"/>
    </location>
</feature>
<proteinExistence type="predicted"/>
<dbReference type="GO" id="GO:0140359">
    <property type="term" value="F:ABC-type transporter activity"/>
    <property type="evidence" value="ECO:0007669"/>
    <property type="project" value="InterPro"/>
</dbReference>
<dbReference type="InterPro" id="IPR003439">
    <property type="entry name" value="ABC_transporter-like_ATP-bd"/>
</dbReference>
<feature type="transmembrane region" description="Helical" evidence="10">
    <location>
        <begin position="834"/>
        <end position="860"/>
    </location>
</feature>
<keyword evidence="6 12" id="KW-0067">ATP-binding</keyword>
<dbReference type="SUPFAM" id="SSF52540">
    <property type="entry name" value="P-loop containing nucleoside triphosphate hydrolases"/>
    <property type="match status" value="2"/>
</dbReference>
<dbReference type="GO" id="GO:0016887">
    <property type="term" value="F:ATP hydrolysis activity"/>
    <property type="evidence" value="ECO:0007669"/>
    <property type="project" value="InterPro"/>
</dbReference>
<keyword evidence="3 10" id="KW-0812">Transmembrane</keyword>
<evidence type="ECO:0000256" key="1">
    <source>
        <dbReference type="ARBA" id="ARBA00004141"/>
    </source>
</evidence>
<comment type="subcellular location">
    <subcellularLocation>
        <location evidence="1">Membrane</location>
        <topology evidence="1">Multi-pass membrane protein</topology>
    </subcellularLocation>
</comment>
<evidence type="ECO:0000313" key="12">
    <source>
        <dbReference type="EMBL" id="JAC64377.1"/>
    </source>
</evidence>
<dbReference type="CDD" id="cd03232">
    <property type="entry name" value="ABCG_PDR_domain2"/>
    <property type="match status" value="1"/>
</dbReference>
<evidence type="ECO:0000256" key="4">
    <source>
        <dbReference type="ARBA" id="ARBA00022737"/>
    </source>
</evidence>
<feature type="compositionally biased region" description="Polar residues" evidence="9">
    <location>
        <begin position="1"/>
        <end position="18"/>
    </location>
</feature>
<evidence type="ECO:0000256" key="6">
    <source>
        <dbReference type="ARBA" id="ARBA00022840"/>
    </source>
</evidence>
<keyword evidence="7 10" id="KW-1133">Transmembrane helix</keyword>
<sequence length="1530" mass="170049">MDSSSVEESTEVPLQNSDYSERGPIDVDTELGQVTNREEPSQNIYRATASDEESCPVSMSRQPSRPISEALAELVSGETGQEFYGERLNAALDSMKRKDFEDLVQAAKSDTGRREPSRDKLVELKRKFRFGHLLGISRPKHGDRLNKVPEDRRTRLDKEHIKLSGEQKLELVGRLLEYRSGTGQTFQEKLASELEIAGVELPTILVQYNNLSVESVAKEGGEIESVSNAIGSGLSFSKAKHRKMLLQGATGALRPGRATLLVGPPGGGKSVFMKALSGRLKGGPRDVKVTGELLYNGHRQDEFIIENSSAYVEQLDNHFPTLTVRETLEFAKKCQRGFGEGSIVKTVKKLLESREKKRREGSAGEATSTDLVFEGLLQELNGSGPVVVDYVLKLMGLDGCQDTVVGDAMLRGISGGQKKRVTTAEMLVGFTQLLLMDEISTGLDSATTFQVALFITNYTHAMSCTTVVGLLQPPPETVALFDDIMIIAEGRIVYHGPAADTLPFLKSLGFHCPPRKDMGAFLQEVFTPQGQLEYCEEGMRPEKEDSMDDLIVPVDGMQDAYWRSEAGKRAAEAAAAPFDRSRSHPDALRNTKYALNAWEAFSVLLWRQGLLLSRNKNLMYTRAGFAIVTGLILGTVFFQLRPDPDYTRPFFGLFYLICMYFALGNLPQVAITYNAKSIYYKHKNNNFFPGWIYVAVQLVVHVPFALAESMLFGICLYFLAGLTLDGPQYFFIWWLIAFSTHVSMAAMFRLIANISPSLVRASSIASVALLVNILTSGYTIVFGDIPPWWVWVYWVSPFAYAIRSFVINEMGSPRWGDLGDDALRSYDFATAPEWVWIGIGFQWAFTAAVVMASSLILTLLDTRSPHQVRISDKQREQAIVQAKTELRRAKLLLRELNRKSAASVSSFRIDVKDDEAASPSFVPVSLVWKDLKYVVKTPAGSKLELLKGISGFARPRRLTALMGGSGAGKTTLMDVISGRKTQGEIQGELLVNGHPKVQSSFARVMGYVEQTDIHSPQTTVREALVFSAALRLSRDTTAVRRNELVQSTIRMVELDLLQESLVGVPGVSGLSGEQRKRLTIAVELVANPSVVFLDEPTSGLDSTAAGTVVRAMRTISENGRTVMATIHQPSIEIFSAFDALVLLKRGGRLIFFGELGEGCGNLISYLESQPSVDPILDGYNPATWMLEVSGKDVTVEGETMDFADLYQISDLKQDNDKQIEQELKACEGRGELGGEAALGSVPWSRQFQHLLSKYLKMYWRSPSYNITRMIVIGLMALMYGSIYWQQGALITAREIPENRVQNLMGVIFSSITFVAVFQLTAIQPIIAYERTVYMREQAAKMYSVWPKSAAQTLVELPFLLIQAVIFVPILYFMVGFVGSASKFFFYFLVNFVSLSLFTFFGEWLVYVTPNQQLAQVFGAGLNQVWNIMCGFLVAFPLIPVWWKWFNRATPSTWLIYALAASQLGDSEAEVLPAVVSDSAPARQSLGEYMEESFGFAYRFHWPALVISLVFVLFFRVTSTLALRYINFASR</sequence>
<keyword evidence="8 10" id="KW-0472">Membrane</keyword>
<gene>
    <name evidence="12" type="ORF">TSPGSL018_18434</name>
</gene>
<dbReference type="GO" id="GO:0005524">
    <property type="term" value="F:ATP binding"/>
    <property type="evidence" value="ECO:0007669"/>
    <property type="project" value="UniProtKB-KW"/>
</dbReference>